<accession>A0A096B8Z4</accession>
<feature type="chain" id="PRO_5001917826" evidence="1">
    <location>
        <begin position="27"/>
        <end position="185"/>
    </location>
</feature>
<dbReference type="PATRIC" id="fig|742738.3.peg.1740"/>
<evidence type="ECO:0000256" key="1">
    <source>
        <dbReference type="SAM" id="SignalP"/>
    </source>
</evidence>
<dbReference type="Proteomes" id="UP000029585">
    <property type="component" value="Unassembled WGS sequence"/>
</dbReference>
<proteinExistence type="predicted"/>
<keyword evidence="3" id="KW-1185">Reference proteome</keyword>
<keyword evidence="1" id="KW-0732">Signal</keyword>
<comment type="caution">
    <text evidence="2">The sequence shown here is derived from an EMBL/GenBank/DDBJ whole genome shotgun (WGS) entry which is preliminary data.</text>
</comment>
<reference evidence="2 3" key="1">
    <citation type="submission" date="2011-08" db="EMBL/GenBank/DDBJ databases">
        <title>The Genome Sequence of Clostridium orbiscindens 1_3_50AFAA.</title>
        <authorList>
            <consortium name="The Broad Institute Genome Sequencing Platform"/>
            <person name="Earl A."/>
            <person name="Ward D."/>
            <person name="Feldgarden M."/>
            <person name="Gevers D."/>
            <person name="Daigneault M."/>
            <person name="Strauss J."/>
            <person name="Allen-Vercoe E."/>
            <person name="Young S.K."/>
            <person name="Zeng Q."/>
            <person name="Gargeya S."/>
            <person name="Fitzgerald M."/>
            <person name="Haas B."/>
            <person name="Abouelleil A."/>
            <person name="Alvarado L."/>
            <person name="Arachchi H.M."/>
            <person name="Berlin A."/>
            <person name="Brown A."/>
            <person name="Chapman S.B."/>
            <person name="Chen Z."/>
            <person name="Dunbar C."/>
            <person name="Freedman E."/>
            <person name="Gearin G."/>
            <person name="Gellesch M."/>
            <person name="Goldberg J."/>
            <person name="Griggs A."/>
            <person name="Gujja S."/>
            <person name="Heiman D."/>
            <person name="Howarth C."/>
            <person name="Larson L."/>
            <person name="Lui A."/>
            <person name="MacDonald P.J.P."/>
            <person name="Montmayeur A."/>
            <person name="Murphy C."/>
            <person name="Neiman D."/>
            <person name="Pearson M."/>
            <person name="Priest M."/>
            <person name="Roberts A."/>
            <person name="Saif S."/>
            <person name="Shea T."/>
            <person name="Shenoy N."/>
            <person name="Sisk P."/>
            <person name="Stolte C."/>
            <person name="Sykes S."/>
            <person name="Wortman J."/>
            <person name="Nusbaum C."/>
            <person name="Birren B."/>
        </authorList>
    </citation>
    <scope>NUCLEOTIDE SEQUENCE [LARGE SCALE GENOMIC DNA]</scope>
    <source>
        <strain evidence="2 3">1_3_50AFAA</strain>
    </source>
</reference>
<evidence type="ECO:0000313" key="3">
    <source>
        <dbReference type="Proteomes" id="UP000029585"/>
    </source>
</evidence>
<organism evidence="2 3">
    <name type="scientific">Flavonifractor plautii 1_3_50AFAA</name>
    <dbReference type="NCBI Taxonomy" id="742738"/>
    <lineage>
        <taxon>Bacteria</taxon>
        <taxon>Bacillati</taxon>
        <taxon>Bacillota</taxon>
        <taxon>Clostridia</taxon>
        <taxon>Eubacteriales</taxon>
        <taxon>Oscillospiraceae</taxon>
        <taxon>Flavonifractor</taxon>
    </lineage>
</organism>
<dbReference type="EMBL" id="ADLO01000054">
    <property type="protein sequence ID" value="KGF55858.1"/>
    <property type="molecule type" value="Genomic_DNA"/>
</dbReference>
<feature type="signal peptide" evidence="1">
    <location>
        <begin position="1"/>
        <end position="26"/>
    </location>
</feature>
<sequence length="185" mass="18747">MKKTHWPARLAAGCLVTLTLVGVAFAAGQQGSQSDPLVTLSYLTQKATPSILSQVDSKLTAREAELKKQLSAVVEGYVKEVEDKLAASGGGSSVQPSGGASYQVVNLSAGQTITGGAACEFLLRSGTATCVSDTSPGLVDMTAGTTLAGGGALTANHLYLATIEGRGVKASTAVTLLVRGTYSIQ</sequence>
<evidence type="ECO:0000313" key="2">
    <source>
        <dbReference type="EMBL" id="KGF55858.1"/>
    </source>
</evidence>
<gene>
    <name evidence="2" type="ORF">HMPREF9460_01692</name>
</gene>
<dbReference type="AlphaFoldDB" id="A0A096B8Z4"/>
<dbReference type="RefSeq" id="WP_044940413.1">
    <property type="nucleotide sequence ID" value="NZ_KN174162.1"/>
</dbReference>
<dbReference type="eggNOG" id="ENOG5032Y5Z">
    <property type="taxonomic scope" value="Bacteria"/>
</dbReference>
<protein>
    <submittedName>
        <fullName evidence="2">Uncharacterized protein</fullName>
    </submittedName>
</protein>
<name>A0A096B8Z4_FLAPL</name>
<dbReference type="HOGENOM" id="CLU_117097_1_0_9"/>